<dbReference type="EMBL" id="NBSK02000006">
    <property type="protein sequence ID" value="KAJ0199966.1"/>
    <property type="molecule type" value="Genomic_DNA"/>
</dbReference>
<evidence type="ECO:0000313" key="2">
    <source>
        <dbReference type="EMBL" id="KAJ0199966.1"/>
    </source>
</evidence>
<accession>A0A9R1V5H1</accession>
<evidence type="ECO:0000313" key="3">
    <source>
        <dbReference type="Proteomes" id="UP000235145"/>
    </source>
</evidence>
<dbReference type="InterPro" id="IPR026960">
    <property type="entry name" value="RVT-Znf"/>
</dbReference>
<feature type="domain" description="Reverse transcriptase zinc-binding" evidence="1">
    <location>
        <begin position="93"/>
        <end position="160"/>
    </location>
</feature>
<protein>
    <recommendedName>
        <fullName evidence="1">Reverse transcriptase zinc-binding domain-containing protein</fullName>
    </recommendedName>
</protein>
<name>A0A9R1V5H1_LACSA</name>
<dbReference type="AlphaFoldDB" id="A0A9R1V5H1"/>
<sequence>MTIVTLSSKIKKIQASNLRGSPNDNIVASKNIPGVWNNIVRCKNELRKVNILVHDVIRTSLTGDTWESDFCKENYYVAMIRTRIDRSPHLIFDGEFPWFKWVPLKVLCFAWRARLGRIPTLLALSRRNVKVDSQWCSACISRFETSDHLLVDCPFVDHVWRSLAMCCGIGKIIANSVRGIIDEGVRLKMGSNCNKRDLFSILYGALWAIWRARNNRIFEAVLLIRLRLSIRLCL</sequence>
<keyword evidence="3" id="KW-1185">Reference proteome</keyword>
<dbReference type="Proteomes" id="UP000235145">
    <property type="component" value="Unassembled WGS sequence"/>
</dbReference>
<evidence type="ECO:0000259" key="1">
    <source>
        <dbReference type="Pfam" id="PF13966"/>
    </source>
</evidence>
<organism evidence="2 3">
    <name type="scientific">Lactuca sativa</name>
    <name type="common">Garden lettuce</name>
    <dbReference type="NCBI Taxonomy" id="4236"/>
    <lineage>
        <taxon>Eukaryota</taxon>
        <taxon>Viridiplantae</taxon>
        <taxon>Streptophyta</taxon>
        <taxon>Embryophyta</taxon>
        <taxon>Tracheophyta</taxon>
        <taxon>Spermatophyta</taxon>
        <taxon>Magnoliopsida</taxon>
        <taxon>eudicotyledons</taxon>
        <taxon>Gunneridae</taxon>
        <taxon>Pentapetalae</taxon>
        <taxon>asterids</taxon>
        <taxon>campanulids</taxon>
        <taxon>Asterales</taxon>
        <taxon>Asteraceae</taxon>
        <taxon>Cichorioideae</taxon>
        <taxon>Cichorieae</taxon>
        <taxon>Lactucinae</taxon>
        <taxon>Lactuca</taxon>
    </lineage>
</organism>
<reference evidence="2 3" key="1">
    <citation type="journal article" date="2017" name="Nat. Commun.">
        <title>Genome assembly with in vitro proximity ligation data and whole-genome triplication in lettuce.</title>
        <authorList>
            <person name="Reyes-Chin-Wo S."/>
            <person name="Wang Z."/>
            <person name="Yang X."/>
            <person name="Kozik A."/>
            <person name="Arikit S."/>
            <person name="Song C."/>
            <person name="Xia L."/>
            <person name="Froenicke L."/>
            <person name="Lavelle D.O."/>
            <person name="Truco M.J."/>
            <person name="Xia R."/>
            <person name="Zhu S."/>
            <person name="Xu C."/>
            <person name="Xu H."/>
            <person name="Xu X."/>
            <person name="Cox K."/>
            <person name="Korf I."/>
            <person name="Meyers B.C."/>
            <person name="Michelmore R.W."/>
        </authorList>
    </citation>
    <scope>NUCLEOTIDE SEQUENCE [LARGE SCALE GENOMIC DNA]</scope>
    <source>
        <strain evidence="3">cv. Salinas</strain>
        <tissue evidence="2">Seedlings</tissue>
    </source>
</reference>
<comment type="caution">
    <text evidence="2">The sequence shown here is derived from an EMBL/GenBank/DDBJ whole genome shotgun (WGS) entry which is preliminary data.</text>
</comment>
<proteinExistence type="predicted"/>
<gene>
    <name evidence="2" type="ORF">LSAT_V11C600328150</name>
</gene>
<dbReference type="Pfam" id="PF13966">
    <property type="entry name" value="zf-RVT"/>
    <property type="match status" value="1"/>
</dbReference>